<evidence type="ECO:0000313" key="3">
    <source>
        <dbReference type="EMBL" id="CAF4468557.1"/>
    </source>
</evidence>
<feature type="domain" description="Transposase IS4-like" evidence="1">
    <location>
        <begin position="12"/>
        <end position="247"/>
    </location>
</feature>
<accession>A0A820TNI7</accession>
<dbReference type="Proteomes" id="UP000663851">
    <property type="component" value="Unassembled WGS sequence"/>
</dbReference>
<organism evidence="3 4">
    <name type="scientific">Rotaria socialis</name>
    <dbReference type="NCBI Taxonomy" id="392032"/>
    <lineage>
        <taxon>Eukaryota</taxon>
        <taxon>Metazoa</taxon>
        <taxon>Spiralia</taxon>
        <taxon>Gnathifera</taxon>
        <taxon>Rotifera</taxon>
        <taxon>Eurotatoria</taxon>
        <taxon>Bdelloidea</taxon>
        <taxon>Philodinida</taxon>
        <taxon>Philodinidae</taxon>
        <taxon>Rotaria</taxon>
    </lineage>
</organism>
<dbReference type="InterPro" id="IPR051698">
    <property type="entry name" value="Transposase_11-like"/>
</dbReference>
<protein>
    <recommendedName>
        <fullName evidence="1">Transposase IS4-like domain-containing protein</fullName>
    </recommendedName>
</protein>
<evidence type="ECO:0000313" key="2">
    <source>
        <dbReference type="EMBL" id="CAF3310651.1"/>
    </source>
</evidence>
<dbReference type="NCBIfam" id="NF033564">
    <property type="entry name" value="transpos_ISAs1"/>
    <property type="match status" value="1"/>
</dbReference>
<dbReference type="PANTHER" id="PTHR30298:SF0">
    <property type="entry name" value="PROTEIN YBFL-RELATED"/>
    <property type="match status" value="1"/>
</dbReference>
<dbReference type="EMBL" id="CAJOBO010002797">
    <property type="protein sequence ID" value="CAF4468557.1"/>
    <property type="molecule type" value="Genomic_DNA"/>
</dbReference>
<proteinExistence type="predicted"/>
<dbReference type="GO" id="GO:0003677">
    <property type="term" value="F:DNA binding"/>
    <property type="evidence" value="ECO:0007669"/>
    <property type="project" value="InterPro"/>
</dbReference>
<sequence length="280" mass="32033">MEWVNSISEITKGQVIAIDGKTLCGAKSKGVKSPVHMVSAWANENNLVLGQVRVNDKSNEITAIPKLLDMLMIQGNIITIDAMGTQTDIVEKIIKNKADYILAVKENQKQLLEEIKDEFKFAKEIQIDTNIDIGHGRIETRKCSVISNFLFIENKDEKWKNLNQVIKIESIREFKNSDKPIEKATRYYISSLENNANEYQKNIRSHWGIENKLHWTLDVSFSEDSSRKRNKNTAQNYSVLLKIALNLLKNEKTEKQGIAGKRLKAGWNENYLLKVLSIKV</sequence>
<name>A0A820TNI7_9BILA</name>
<dbReference type="Proteomes" id="UP000663833">
    <property type="component" value="Unassembled WGS sequence"/>
</dbReference>
<gene>
    <name evidence="3" type="ORF">HFQ381_LOCUS25258</name>
    <name evidence="2" type="ORF">LUA448_LOCUS8951</name>
</gene>
<dbReference type="InterPro" id="IPR047647">
    <property type="entry name" value="ISAs1_transpos"/>
</dbReference>
<comment type="caution">
    <text evidence="3">The sequence shown here is derived from an EMBL/GenBank/DDBJ whole genome shotgun (WGS) entry which is preliminary data.</text>
</comment>
<evidence type="ECO:0000313" key="4">
    <source>
        <dbReference type="Proteomes" id="UP000663851"/>
    </source>
</evidence>
<dbReference type="GO" id="GO:0004803">
    <property type="term" value="F:transposase activity"/>
    <property type="evidence" value="ECO:0007669"/>
    <property type="project" value="InterPro"/>
</dbReference>
<dbReference type="InterPro" id="IPR002559">
    <property type="entry name" value="Transposase_11"/>
</dbReference>
<dbReference type="EMBL" id="CAJNYD010001013">
    <property type="protein sequence ID" value="CAF3310651.1"/>
    <property type="molecule type" value="Genomic_DNA"/>
</dbReference>
<dbReference type="PANTHER" id="PTHR30298">
    <property type="entry name" value="H REPEAT-ASSOCIATED PREDICTED TRANSPOSASE"/>
    <property type="match status" value="1"/>
</dbReference>
<dbReference type="AlphaFoldDB" id="A0A820TNI7"/>
<dbReference type="Pfam" id="PF01609">
    <property type="entry name" value="DDE_Tnp_1"/>
    <property type="match status" value="1"/>
</dbReference>
<evidence type="ECO:0000259" key="1">
    <source>
        <dbReference type="Pfam" id="PF01609"/>
    </source>
</evidence>
<reference evidence="3" key="1">
    <citation type="submission" date="2021-02" db="EMBL/GenBank/DDBJ databases">
        <authorList>
            <person name="Nowell W R."/>
        </authorList>
    </citation>
    <scope>NUCLEOTIDE SEQUENCE</scope>
</reference>
<dbReference type="GO" id="GO:0006313">
    <property type="term" value="P:DNA transposition"/>
    <property type="evidence" value="ECO:0007669"/>
    <property type="project" value="InterPro"/>
</dbReference>